<evidence type="ECO:0000256" key="2">
    <source>
        <dbReference type="ARBA" id="ARBA00011915"/>
    </source>
</evidence>
<name>A0A133NJW6_9FUSO</name>
<feature type="domain" description="Enoyl-CoA hydratase/isomerase" evidence="4">
    <location>
        <begin position="14"/>
        <end position="347"/>
    </location>
</feature>
<evidence type="ECO:0000256" key="1">
    <source>
        <dbReference type="ARBA" id="ARBA00001709"/>
    </source>
</evidence>
<keyword evidence="3" id="KW-0378">Hydrolase</keyword>
<gene>
    <name evidence="5" type="ORF">HMPREF3206_00350</name>
</gene>
<dbReference type="Proteomes" id="UP000070617">
    <property type="component" value="Unassembled WGS sequence"/>
</dbReference>
<dbReference type="PANTHER" id="PTHR43176:SF3">
    <property type="entry name" value="3-HYDROXYISOBUTYRYL-COA HYDROLASE, MITOCHONDRIAL"/>
    <property type="match status" value="1"/>
</dbReference>
<evidence type="ECO:0000259" key="4">
    <source>
        <dbReference type="Pfam" id="PF16113"/>
    </source>
</evidence>
<dbReference type="RefSeq" id="WP_010680125.1">
    <property type="nucleotide sequence ID" value="NZ_KQ956514.1"/>
</dbReference>
<dbReference type="SUPFAM" id="SSF52096">
    <property type="entry name" value="ClpP/crotonase"/>
    <property type="match status" value="1"/>
</dbReference>
<evidence type="ECO:0000256" key="3">
    <source>
        <dbReference type="ARBA" id="ARBA00022801"/>
    </source>
</evidence>
<protein>
    <recommendedName>
        <fullName evidence="2">3-hydroxyisobutyryl-CoA hydrolase</fullName>
        <ecNumber evidence="2">3.1.2.4</ecNumber>
    </recommendedName>
</protein>
<sequence>METNILHQVVGNVGQIILNRPKKLNALDRASVRELREILEKFAKDSEVCFVILRSNIEKAFCAGGDLLSDKKILEEEGLEAMVDELRAEYALASQITHFDKPILVYLNGITMGGGAGISVGADIRIVTETTQWAMPEMRIGLFPDVALSYYFARMQAGLGEYLAITSNSIQAEDCLWAGVADYKIQSGDYTSLEKELLAMDWYGIEKEEILKKIQKKVEQYSSPKCIGNLEKRSKELKQYFTKSSFKEVFQSLEQEKETSDFARSILDSLNKNSTLSMAITWELLKRAKKLSLEECYQLDLVLIRSYFQGKDIFEGIRAILIEKTKDPKWEYKNIDGIPTEVVLSYFN</sequence>
<dbReference type="Pfam" id="PF16113">
    <property type="entry name" value="ECH_2"/>
    <property type="match status" value="1"/>
</dbReference>
<dbReference type="PANTHER" id="PTHR43176">
    <property type="entry name" value="3-HYDROXYISOBUTYRYL-COA HYDROLASE-RELATED"/>
    <property type="match status" value="1"/>
</dbReference>
<dbReference type="CDD" id="cd06558">
    <property type="entry name" value="crotonase-like"/>
    <property type="match status" value="1"/>
</dbReference>
<dbReference type="InterPro" id="IPR032259">
    <property type="entry name" value="HIBYL-CoA-H"/>
</dbReference>
<dbReference type="AlphaFoldDB" id="A0A133NJW6"/>
<dbReference type="GO" id="GO:0003860">
    <property type="term" value="F:3-hydroxyisobutyryl-CoA hydrolase activity"/>
    <property type="evidence" value="ECO:0007669"/>
    <property type="project" value="UniProtKB-EC"/>
</dbReference>
<dbReference type="EC" id="3.1.2.4" evidence="2"/>
<evidence type="ECO:0000313" key="5">
    <source>
        <dbReference type="EMBL" id="KXA16582.1"/>
    </source>
</evidence>
<comment type="catalytic activity">
    <reaction evidence="1">
        <text>3-hydroxy-2-methylpropanoyl-CoA + H2O = 3-hydroxy-2-methylpropanoate + CoA + H(+)</text>
        <dbReference type="Rhea" id="RHEA:20888"/>
        <dbReference type="ChEBI" id="CHEBI:11805"/>
        <dbReference type="ChEBI" id="CHEBI:15377"/>
        <dbReference type="ChEBI" id="CHEBI:15378"/>
        <dbReference type="ChEBI" id="CHEBI:57287"/>
        <dbReference type="ChEBI" id="CHEBI:57340"/>
        <dbReference type="EC" id="3.1.2.4"/>
    </reaction>
</comment>
<comment type="caution">
    <text evidence="5">The sequence shown here is derived from an EMBL/GenBank/DDBJ whole genome shotgun (WGS) entry which is preliminary data.</text>
</comment>
<dbReference type="EMBL" id="LRPX01000008">
    <property type="protein sequence ID" value="KXA16582.1"/>
    <property type="molecule type" value="Genomic_DNA"/>
</dbReference>
<dbReference type="Gene3D" id="3.90.226.10">
    <property type="entry name" value="2-enoyl-CoA Hydratase, Chain A, domain 1"/>
    <property type="match status" value="1"/>
</dbReference>
<dbReference type="STRING" id="134605.HMPREF3206_00350"/>
<accession>A0A133NJW6</accession>
<dbReference type="PATRIC" id="fig|134605.3.peg.351"/>
<keyword evidence="5" id="KW-0413">Isomerase</keyword>
<dbReference type="InterPro" id="IPR045004">
    <property type="entry name" value="ECH_dom"/>
</dbReference>
<dbReference type="GO" id="GO:0006574">
    <property type="term" value="P:L-valine catabolic process"/>
    <property type="evidence" value="ECO:0007669"/>
    <property type="project" value="TreeGrafter"/>
</dbReference>
<proteinExistence type="predicted"/>
<dbReference type="GO" id="GO:0016853">
    <property type="term" value="F:isomerase activity"/>
    <property type="evidence" value="ECO:0007669"/>
    <property type="project" value="UniProtKB-KW"/>
</dbReference>
<reference evidence="6" key="1">
    <citation type="submission" date="2016-01" db="EMBL/GenBank/DDBJ databases">
        <authorList>
            <person name="Mitreva M."/>
            <person name="Pepin K.H."/>
            <person name="Mihindukulasuriya K.A."/>
            <person name="Fulton R."/>
            <person name="Fronick C."/>
            <person name="O'Laughlin M."/>
            <person name="Miner T."/>
            <person name="Herter B."/>
            <person name="Rosa B.A."/>
            <person name="Cordes M."/>
            <person name="Tomlinson C."/>
            <person name="Wollam A."/>
            <person name="Palsikar V.B."/>
            <person name="Mardis E.R."/>
            <person name="Wilson R.K."/>
        </authorList>
    </citation>
    <scope>NUCLEOTIDE SEQUENCE [LARGE SCALE GENOMIC DNA]</scope>
    <source>
        <strain evidence="6">CMW8396</strain>
    </source>
</reference>
<evidence type="ECO:0000313" key="6">
    <source>
        <dbReference type="Proteomes" id="UP000070617"/>
    </source>
</evidence>
<keyword evidence="6" id="KW-1185">Reference proteome</keyword>
<dbReference type="InterPro" id="IPR029045">
    <property type="entry name" value="ClpP/crotonase-like_dom_sf"/>
</dbReference>
<dbReference type="NCBIfam" id="NF004127">
    <property type="entry name" value="PRK05617.1"/>
    <property type="match status" value="1"/>
</dbReference>
<organism evidence="5 6">
    <name type="scientific">Fusobacterium equinum</name>
    <dbReference type="NCBI Taxonomy" id="134605"/>
    <lineage>
        <taxon>Bacteria</taxon>
        <taxon>Fusobacteriati</taxon>
        <taxon>Fusobacteriota</taxon>
        <taxon>Fusobacteriia</taxon>
        <taxon>Fusobacteriales</taxon>
        <taxon>Fusobacteriaceae</taxon>
        <taxon>Fusobacterium</taxon>
    </lineage>
</organism>